<keyword evidence="2" id="KW-1185">Reference proteome</keyword>
<sequence>MTVAFEFEEKKEDDENAGKVKVEINLKRYPTPYPEDLKNMVKSVQNLVGKPSHGVRVENSNPTANTEQTVKEKYEHKWPVAPKEITVEVFQGYW</sequence>
<proteinExistence type="predicted"/>
<organism evidence="1 2">
    <name type="scientific">Eschrichtius robustus</name>
    <name type="common">California gray whale</name>
    <name type="synonym">Eschrichtius gibbosus</name>
    <dbReference type="NCBI Taxonomy" id="9764"/>
    <lineage>
        <taxon>Eukaryota</taxon>
        <taxon>Metazoa</taxon>
        <taxon>Chordata</taxon>
        <taxon>Craniata</taxon>
        <taxon>Vertebrata</taxon>
        <taxon>Euteleostomi</taxon>
        <taxon>Mammalia</taxon>
        <taxon>Eutheria</taxon>
        <taxon>Laurasiatheria</taxon>
        <taxon>Artiodactyla</taxon>
        <taxon>Whippomorpha</taxon>
        <taxon>Cetacea</taxon>
        <taxon>Mysticeti</taxon>
        <taxon>Eschrichtiidae</taxon>
        <taxon>Eschrichtius</taxon>
    </lineage>
</organism>
<comment type="caution">
    <text evidence="1">The sequence shown here is derived from an EMBL/GenBank/DDBJ whole genome shotgun (WGS) entry which is preliminary data.</text>
</comment>
<name>A0AB34HK43_ESCRO</name>
<dbReference type="Proteomes" id="UP001159641">
    <property type="component" value="Unassembled WGS sequence"/>
</dbReference>
<dbReference type="AlphaFoldDB" id="A0AB34HK43"/>
<gene>
    <name evidence="1" type="ORF">J1605_020738</name>
</gene>
<evidence type="ECO:0000313" key="2">
    <source>
        <dbReference type="Proteomes" id="UP001159641"/>
    </source>
</evidence>
<evidence type="ECO:0000313" key="1">
    <source>
        <dbReference type="EMBL" id="KAJ8791175.1"/>
    </source>
</evidence>
<reference evidence="1 2" key="1">
    <citation type="submission" date="2022-11" db="EMBL/GenBank/DDBJ databases">
        <title>Whole genome sequence of Eschrichtius robustus ER-17-0199.</title>
        <authorList>
            <person name="Bruniche-Olsen A."/>
            <person name="Black A.N."/>
            <person name="Fields C.J."/>
            <person name="Walden K."/>
            <person name="Dewoody J.A."/>
        </authorList>
    </citation>
    <scope>NUCLEOTIDE SEQUENCE [LARGE SCALE GENOMIC DNA]</scope>
    <source>
        <strain evidence="1">ER-17-0199</strain>
        <tissue evidence="1">Blubber</tissue>
    </source>
</reference>
<accession>A0AB34HK43</accession>
<dbReference type="EMBL" id="JAIQCJ010001308">
    <property type="protein sequence ID" value="KAJ8791175.1"/>
    <property type="molecule type" value="Genomic_DNA"/>
</dbReference>
<protein>
    <submittedName>
        <fullName evidence="1">Uncharacterized protein</fullName>
    </submittedName>
</protein>